<dbReference type="InterPro" id="IPR015422">
    <property type="entry name" value="PyrdxlP-dep_Trfase_small"/>
</dbReference>
<dbReference type="GO" id="GO:0006520">
    <property type="term" value="P:amino acid metabolic process"/>
    <property type="evidence" value="ECO:0007669"/>
    <property type="project" value="InterPro"/>
</dbReference>
<dbReference type="GO" id="GO:0030170">
    <property type="term" value="F:pyridoxal phosphate binding"/>
    <property type="evidence" value="ECO:0007669"/>
    <property type="project" value="InterPro"/>
</dbReference>
<comment type="similarity">
    <text evidence="2 6">Belongs to the class-I pyridoxal-phosphate-dependent aminotransferase family.</text>
</comment>
<comment type="cofactor">
    <cofactor evidence="1 6">
        <name>pyridoxal 5'-phosphate</name>
        <dbReference type="ChEBI" id="CHEBI:597326"/>
    </cofactor>
</comment>
<dbReference type="PROSITE" id="PS00105">
    <property type="entry name" value="AA_TRANSFER_CLASS_1"/>
    <property type="match status" value="1"/>
</dbReference>
<evidence type="ECO:0000259" key="7">
    <source>
        <dbReference type="Pfam" id="PF00155"/>
    </source>
</evidence>
<evidence type="ECO:0000313" key="8">
    <source>
        <dbReference type="EMBL" id="RLE07764.1"/>
    </source>
</evidence>
<evidence type="ECO:0000256" key="4">
    <source>
        <dbReference type="ARBA" id="ARBA00022679"/>
    </source>
</evidence>
<evidence type="ECO:0000256" key="3">
    <source>
        <dbReference type="ARBA" id="ARBA00022576"/>
    </source>
</evidence>
<gene>
    <name evidence="8" type="ORF">DRZ78_02410</name>
</gene>
<accession>A0A662D3Z1</accession>
<evidence type="ECO:0000313" key="9">
    <source>
        <dbReference type="Proteomes" id="UP000277457"/>
    </source>
</evidence>
<keyword evidence="4 6" id="KW-0808">Transferase</keyword>
<dbReference type="InterPro" id="IPR050596">
    <property type="entry name" value="AspAT/PAT-like"/>
</dbReference>
<organism evidence="8 9">
    <name type="scientific">Aerophobetes bacterium</name>
    <dbReference type="NCBI Taxonomy" id="2030807"/>
    <lineage>
        <taxon>Bacteria</taxon>
        <taxon>Candidatus Aerophobota</taxon>
    </lineage>
</organism>
<dbReference type="Proteomes" id="UP000277457">
    <property type="component" value="Unassembled WGS sequence"/>
</dbReference>
<protein>
    <recommendedName>
        <fullName evidence="6">Aminotransferase</fullName>
        <ecNumber evidence="6">2.6.1.-</ecNumber>
    </recommendedName>
</protein>
<dbReference type="GO" id="GO:0008483">
    <property type="term" value="F:transaminase activity"/>
    <property type="evidence" value="ECO:0007669"/>
    <property type="project" value="UniProtKB-KW"/>
</dbReference>
<evidence type="ECO:0000256" key="1">
    <source>
        <dbReference type="ARBA" id="ARBA00001933"/>
    </source>
</evidence>
<dbReference type="SUPFAM" id="SSF53383">
    <property type="entry name" value="PLP-dependent transferases"/>
    <property type="match status" value="1"/>
</dbReference>
<name>A0A662D3Z1_UNCAE</name>
<reference evidence="8 9" key="1">
    <citation type="submission" date="2018-06" db="EMBL/GenBank/DDBJ databases">
        <title>Extensive metabolic versatility and redundancy in microbially diverse, dynamic hydrothermal sediments.</title>
        <authorList>
            <person name="Dombrowski N."/>
            <person name="Teske A."/>
            <person name="Baker B.J."/>
        </authorList>
    </citation>
    <scope>NUCLEOTIDE SEQUENCE [LARGE SCALE GENOMIC DNA]</scope>
    <source>
        <strain evidence="8">B7_G13</strain>
    </source>
</reference>
<dbReference type="Gene3D" id="3.90.1150.10">
    <property type="entry name" value="Aspartate Aminotransferase, domain 1"/>
    <property type="match status" value="1"/>
</dbReference>
<dbReference type="InterPro" id="IPR015424">
    <property type="entry name" value="PyrdxlP-dep_Trfase"/>
</dbReference>
<keyword evidence="3 6" id="KW-0032">Aminotransferase</keyword>
<dbReference type="PANTHER" id="PTHR46383">
    <property type="entry name" value="ASPARTATE AMINOTRANSFERASE"/>
    <property type="match status" value="1"/>
</dbReference>
<evidence type="ECO:0000256" key="2">
    <source>
        <dbReference type="ARBA" id="ARBA00007441"/>
    </source>
</evidence>
<evidence type="ECO:0000256" key="5">
    <source>
        <dbReference type="ARBA" id="ARBA00022898"/>
    </source>
</evidence>
<evidence type="ECO:0000256" key="6">
    <source>
        <dbReference type="RuleBase" id="RU000481"/>
    </source>
</evidence>
<dbReference type="EC" id="2.6.1.-" evidence="6"/>
<dbReference type="AlphaFoldDB" id="A0A662D3Z1"/>
<keyword evidence="5" id="KW-0663">Pyridoxal phosphate</keyword>
<feature type="domain" description="Aminotransferase class I/classII large" evidence="7">
    <location>
        <begin position="30"/>
        <end position="388"/>
    </location>
</feature>
<dbReference type="PRINTS" id="PR00753">
    <property type="entry name" value="ACCSYNTHASE"/>
</dbReference>
<dbReference type="EMBL" id="QMPY01000069">
    <property type="protein sequence ID" value="RLE07764.1"/>
    <property type="molecule type" value="Genomic_DNA"/>
</dbReference>
<dbReference type="InterPro" id="IPR004838">
    <property type="entry name" value="NHTrfase_class1_PyrdxlP-BS"/>
</dbReference>
<dbReference type="CDD" id="cd00609">
    <property type="entry name" value="AAT_like"/>
    <property type="match status" value="1"/>
</dbReference>
<proteinExistence type="inferred from homology"/>
<dbReference type="PANTHER" id="PTHR46383:SF1">
    <property type="entry name" value="ASPARTATE AMINOTRANSFERASE"/>
    <property type="match status" value="1"/>
</dbReference>
<dbReference type="FunFam" id="3.40.640.10:FF:000033">
    <property type="entry name" value="Aspartate aminotransferase"/>
    <property type="match status" value="1"/>
</dbReference>
<dbReference type="Pfam" id="PF00155">
    <property type="entry name" value="Aminotran_1_2"/>
    <property type="match status" value="1"/>
</dbReference>
<dbReference type="InterPro" id="IPR015421">
    <property type="entry name" value="PyrdxlP-dep_Trfase_major"/>
</dbReference>
<dbReference type="Gene3D" id="3.40.640.10">
    <property type="entry name" value="Type I PLP-dependent aspartate aminotransferase-like (Major domain)"/>
    <property type="match status" value="1"/>
</dbReference>
<dbReference type="InterPro" id="IPR004839">
    <property type="entry name" value="Aminotransferase_I/II_large"/>
</dbReference>
<comment type="caution">
    <text evidence="8">The sequence shown here is derived from an EMBL/GenBank/DDBJ whole genome shotgun (WGS) entry which is preliminary data.</text>
</comment>
<sequence length="396" mass="43609">MLSKRVRSISPSPTLAITAKAKKMKAEGIDVIGFGAGEPDFDTPEHIKDAAKKALDDGFTKYTPASGMMELKQAICRKLKEDNKLDYELDQILISCGAKHSIFNAILTLCDKNDEVILPSPYWVSYPEMIKVAQAKPVIIKTTQENNFKITPEQLQEAISSKTKLFILNSPSNPTGMLYTRDELQRISDILAKAGIYCISDEIYEKIIYDGEEHVSIASLGPRIKQLTILINGVSKSYSMTGWRIGYAAGPRKIIQAMSNLQSHSTSNPTSISQIAAIAALQGPQETVGKRVKEFKRRRDYIVGRLNKIPGISCLKPKGAFYVFPNISQILGRSFKGQTINNSISLSQVLLSEAKVAVIPGAAFGADNHLRLSYATSQENIAKGLDRIEKLVEKIS</sequence>